<dbReference type="InterPro" id="IPR007428">
    <property type="entry name" value="MlaA"/>
</dbReference>
<accession>T0Y4Q7</accession>
<gene>
    <name evidence="2" type="ORF">B1A_21387</name>
</gene>
<evidence type="ECO:0000313" key="2">
    <source>
        <dbReference type="EMBL" id="EQD28048.1"/>
    </source>
</evidence>
<protein>
    <submittedName>
        <fullName evidence="2">VacJ-like lipoprotein</fullName>
    </submittedName>
</protein>
<reference evidence="2" key="1">
    <citation type="submission" date="2013-08" db="EMBL/GenBank/DDBJ databases">
        <authorList>
            <person name="Mendez C."/>
            <person name="Richter M."/>
            <person name="Ferrer M."/>
            <person name="Sanchez J."/>
        </authorList>
    </citation>
    <scope>NUCLEOTIDE SEQUENCE</scope>
</reference>
<keyword evidence="1" id="KW-0732">Signal</keyword>
<dbReference type="PANTHER" id="PTHR30035">
    <property type="entry name" value="LIPOPROTEIN VACJ-RELATED"/>
    <property type="match status" value="1"/>
</dbReference>
<dbReference type="PROSITE" id="PS51257">
    <property type="entry name" value="PROKAR_LIPOPROTEIN"/>
    <property type="match status" value="1"/>
</dbReference>
<dbReference type="EMBL" id="AUZX01015809">
    <property type="protein sequence ID" value="EQD28048.1"/>
    <property type="molecule type" value="Genomic_DNA"/>
</dbReference>
<name>T0Y4Q7_9ZZZZ</name>
<keyword evidence="2" id="KW-0449">Lipoprotein</keyword>
<sequence length="248" mass="27604">MDSRHKALRLLALATFSLSLFGCAAVPRAERDPRDPWQRVNRTTFKFDMGFEKHIAAPVATGYEDAVPHVVRLGISNFFDNLSYPAVIVNDLLQGQFKWFLKDTCRLVVNSTLGIGGLFNPASQIGLPPDDRDFGQTFGKWGIPPGPYLVLPILGPSDVRDAVGQAIDVFASPTHYTPNTLIWYTPDAVDTLNDDARLQPMLHLVMHAYNPYAFMRHAYLSQRHYMVHGPSRGNPAAEELKELQGAGK</sequence>
<comment type="caution">
    <text evidence="2">The sequence shown here is derived from an EMBL/GenBank/DDBJ whole genome shotgun (WGS) entry which is preliminary data.</text>
</comment>
<dbReference type="GO" id="GO:0120010">
    <property type="term" value="P:intermembrane phospholipid transfer"/>
    <property type="evidence" value="ECO:0007669"/>
    <property type="project" value="TreeGrafter"/>
</dbReference>
<dbReference type="PRINTS" id="PR01805">
    <property type="entry name" value="VACJLIPOPROT"/>
</dbReference>
<evidence type="ECO:0000256" key="1">
    <source>
        <dbReference type="ARBA" id="ARBA00022729"/>
    </source>
</evidence>
<dbReference type="Pfam" id="PF04333">
    <property type="entry name" value="MlaA"/>
    <property type="match status" value="1"/>
</dbReference>
<proteinExistence type="predicted"/>
<dbReference type="AlphaFoldDB" id="T0Y4Q7"/>
<dbReference type="PANTHER" id="PTHR30035:SF3">
    <property type="entry name" value="INTERMEMBRANE PHOSPHOLIPID TRANSPORT SYSTEM LIPOPROTEIN MLAA"/>
    <property type="match status" value="1"/>
</dbReference>
<organism evidence="2">
    <name type="scientific">mine drainage metagenome</name>
    <dbReference type="NCBI Taxonomy" id="410659"/>
    <lineage>
        <taxon>unclassified sequences</taxon>
        <taxon>metagenomes</taxon>
        <taxon>ecological metagenomes</taxon>
    </lineage>
</organism>
<reference evidence="2" key="2">
    <citation type="journal article" date="2014" name="ISME J.">
        <title>Microbial stratification in low pH oxic and suboxic macroscopic growths along an acid mine drainage.</title>
        <authorList>
            <person name="Mendez-Garcia C."/>
            <person name="Mesa V."/>
            <person name="Sprenger R.R."/>
            <person name="Richter M."/>
            <person name="Diez M.S."/>
            <person name="Solano J."/>
            <person name="Bargiela R."/>
            <person name="Golyshina O.V."/>
            <person name="Manteca A."/>
            <person name="Ramos J.L."/>
            <person name="Gallego J.R."/>
            <person name="Llorente I."/>
            <person name="Martins Dos Santos V.A."/>
            <person name="Jensen O.N."/>
            <person name="Pelaez A.I."/>
            <person name="Sanchez J."/>
            <person name="Ferrer M."/>
        </authorList>
    </citation>
    <scope>NUCLEOTIDE SEQUENCE</scope>
</reference>
<dbReference type="GO" id="GO:0016020">
    <property type="term" value="C:membrane"/>
    <property type="evidence" value="ECO:0007669"/>
    <property type="project" value="InterPro"/>
</dbReference>